<accession>X0TAU3</accession>
<organism evidence="1">
    <name type="scientific">marine sediment metagenome</name>
    <dbReference type="NCBI Taxonomy" id="412755"/>
    <lineage>
        <taxon>unclassified sequences</taxon>
        <taxon>metagenomes</taxon>
        <taxon>ecological metagenomes</taxon>
    </lineage>
</organism>
<proteinExistence type="predicted"/>
<comment type="caution">
    <text evidence="1">The sequence shown here is derived from an EMBL/GenBank/DDBJ whole genome shotgun (WGS) entry which is preliminary data.</text>
</comment>
<protein>
    <submittedName>
        <fullName evidence="1">Uncharacterized protein</fullName>
    </submittedName>
</protein>
<sequence>MAWWKFDEGKGKTALDSVTQTKDAIMRTFWYMPGVSGTAVKFDGFTTHIVRKAADAPRLQDAFTFEA</sequence>
<feature type="non-terminal residue" evidence="1">
    <location>
        <position position="67"/>
    </location>
</feature>
<reference evidence="1" key="1">
    <citation type="journal article" date="2014" name="Front. Microbiol.">
        <title>High frequency of phylogenetically diverse reductive dehalogenase-homologous genes in deep subseafloor sedimentary metagenomes.</title>
        <authorList>
            <person name="Kawai M."/>
            <person name="Futagami T."/>
            <person name="Toyoda A."/>
            <person name="Takaki Y."/>
            <person name="Nishi S."/>
            <person name="Hori S."/>
            <person name="Arai W."/>
            <person name="Tsubouchi T."/>
            <person name="Morono Y."/>
            <person name="Uchiyama I."/>
            <person name="Ito T."/>
            <person name="Fujiyama A."/>
            <person name="Inagaki F."/>
            <person name="Takami H."/>
        </authorList>
    </citation>
    <scope>NUCLEOTIDE SEQUENCE</scope>
    <source>
        <strain evidence="1">Expedition CK06-06</strain>
    </source>
</reference>
<dbReference type="EMBL" id="BARS01014129">
    <property type="protein sequence ID" value="GAF90324.1"/>
    <property type="molecule type" value="Genomic_DNA"/>
</dbReference>
<dbReference type="AlphaFoldDB" id="X0TAU3"/>
<gene>
    <name evidence="1" type="ORF">S01H1_24050</name>
</gene>
<evidence type="ECO:0000313" key="1">
    <source>
        <dbReference type="EMBL" id="GAF90324.1"/>
    </source>
</evidence>
<name>X0TAU3_9ZZZZ</name>
<dbReference type="Gene3D" id="2.60.120.200">
    <property type="match status" value="1"/>
</dbReference>